<sequence>FGAILAQGILDAGGHNVTISLQ</sequence>
<protein>
    <submittedName>
        <fullName>ATP-dependent 20 S proteasome activator</fullName>
    </submittedName>
</protein>
<organism>
    <name type="scientific">Bos taurus</name>
    <name type="common">Bovine</name>
    <dbReference type="NCBI Taxonomy" id="9913"/>
    <lineage>
        <taxon>Eukaryota</taxon>
        <taxon>Metazoa</taxon>
        <taxon>Chordata</taxon>
        <taxon>Craniata</taxon>
        <taxon>Vertebrata</taxon>
        <taxon>Euteleostomi</taxon>
        <taxon>Mammalia</taxon>
        <taxon>Eutheria</taxon>
        <taxon>Laurasiatheria</taxon>
        <taxon>Artiodactyla</taxon>
        <taxon>Ruminantia</taxon>
        <taxon>Pecora</taxon>
        <taxon>Bovidae</taxon>
        <taxon>Bovinae</taxon>
        <taxon>Bos</taxon>
    </lineage>
</organism>
<accession>Q9TRB1</accession>
<reference key="1">
    <citation type="journal article" date="1994" name="J. Biol. Chem.">
        <title>PA700, an ATP-dependent activator of the 20 S proteasome, is an ATPase containing multiple members of a nucleotide-binding protein family.</title>
        <authorList>
            <person name="DeMartino G.N."/>
            <person name="Moomaw C.R."/>
            <person name="Zagnitko O.P."/>
            <person name="Proske R.J."/>
            <person name="Chu-Ping M."/>
            <person name="Afendis S.J."/>
            <person name="Swaffield J.C."/>
            <person name="Slaughter C.A."/>
        </authorList>
    </citation>
    <scope>PROTEIN SEQUENCE</scope>
</reference>
<dbReference type="HOGENOM" id="CLU_002323_0_0_1"/>
<name>Q9TRB1_BOVIN</name>
<proteinExistence type="predicted"/>
<dbReference type="AlphaFoldDB" id="Q9TRB1"/>